<keyword evidence="2" id="KW-1185">Reference proteome</keyword>
<accession>A0A975QMF5</accession>
<protein>
    <recommendedName>
        <fullName evidence="3">Transglycosylase SLT domain-containing protein</fullName>
    </recommendedName>
</protein>
<dbReference type="Proteomes" id="UP000682416">
    <property type="component" value="Chromosome"/>
</dbReference>
<name>A0A975QMF5_9ACTN</name>
<dbReference type="EMBL" id="CP074402">
    <property type="protein sequence ID" value="QVJ03349.1"/>
    <property type="molecule type" value="Genomic_DNA"/>
</dbReference>
<evidence type="ECO:0008006" key="3">
    <source>
        <dbReference type="Google" id="ProtNLM"/>
    </source>
</evidence>
<organism evidence="1 2">
    <name type="scientific">Nocardiopsis eucommiae</name>
    <dbReference type="NCBI Taxonomy" id="2831970"/>
    <lineage>
        <taxon>Bacteria</taxon>
        <taxon>Bacillati</taxon>
        <taxon>Actinomycetota</taxon>
        <taxon>Actinomycetes</taxon>
        <taxon>Streptosporangiales</taxon>
        <taxon>Nocardiopsidaceae</taxon>
        <taxon>Nocardiopsis</taxon>
    </lineage>
</organism>
<proteinExistence type="predicted"/>
<evidence type="ECO:0000313" key="1">
    <source>
        <dbReference type="EMBL" id="QVJ03349.1"/>
    </source>
</evidence>
<sequence length="168" mass="18167">MEMGATIVLAALIITTVYASGMSSTFNEGVRQMVCVVNGPGCGDRTWVDEDRPEEPEQFEWGSGNSDASDNKNLGMQAAAAEPYNWTDQEWTCLDSLWGSLSNWDPGLVDPTTGARGIVGFNAAQHGSLPSGFDQSASAQISWGLGHIQEQYGSPCTAWRYWQSTGTY</sequence>
<reference evidence="1" key="1">
    <citation type="submission" date="2021-05" db="EMBL/GenBank/DDBJ databases">
        <authorList>
            <person name="Kaiqin L."/>
            <person name="Jian G."/>
        </authorList>
    </citation>
    <scope>NUCLEOTIDE SEQUENCE</scope>
    <source>
        <strain evidence="1">HDS5</strain>
    </source>
</reference>
<gene>
    <name evidence="1" type="ORF">KGD82_20535</name>
</gene>
<dbReference type="KEGG" id="nec:KGD82_20535"/>
<dbReference type="AlphaFoldDB" id="A0A975QMF5"/>
<evidence type="ECO:0000313" key="2">
    <source>
        <dbReference type="Proteomes" id="UP000682416"/>
    </source>
</evidence>